<dbReference type="Proteomes" id="UP000196027">
    <property type="component" value="Chromosome"/>
</dbReference>
<name>A0A1Y0IF67_9GAMM</name>
<dbReference type="EMBL" id="CP021425">
    <property type="protein sequence ID" value="ARU59188.1"/>
    <property type="molecule type" value="Genomic_DNA"/>
</dbReference>
<evidence type="ECO:0000313" key="2">
    <source>
        <dbReference type="Proteomes" id="UP000196027"/>
    </source>
</evidence>
<keyword evidence="2" id="KW-1185">Reference proteome</keyword>
<evidence type="ECO:0000313" key="1">
    <source>
        <dbReference type="EMBL" id="ARU59188.1"/>
    </source>
</evidence>
<organism evidence="1 2">
    <name type="scientific">Oleiphilus messinensis</name>
    <dbReference type="NCBI Taxonomy" id="141451"/>
    <lineage>
        <taxon>Bacteria</taxon>
        <taxon>Pseudomonadati</taxon>
        <taxon>Pseudomonadota</taxon>
        <taxon>Gammaproteobacteria</taxon>
        <taxon>Oceanospirillales</taxon>
        <taxon>Oleiphilaceae</taxon>
        <taxon>Oleiphilus</taxon>
    </lineage>
</organism>
<proteinExistence type="predicted"/>
<gene>
    <name evidence="1" type="ORF">OLMES_5204</name>
</gene>
<accession>A0A1Y0IF67</accession>
<sequence length="29" mass="3415">MFNQLLFKAVIGDVRKFVHIIAAEIRAQW</sequence>
<reference evidence="1 2" key="1">
    <citation type="submission" date="2017-05" db="EMBL/GenBank/DDBJ databases">
        <title>Genomic insights into alkan degradation activity of Oleiphilus messinensis.</title>
        <authorList>
            <person name="Kozyavkin S.A."/>
            <person name="Slesarev A.I."/>
            <person name="Golyshin P.N."/>
            <person name="Korzhenkov A."/>
            <person name="Golyshina O.N."/>
            <person name="Toshchakov S.V."/>
        </authorList>
    </citation>
    <scope>NUCLEOTIDE SEQUENCE [LARGE SCALE GENOMIC DNA]</scope>
    <source>
        <strain evidence="1 2">ME102</strain>
    </source>
</reference>
<dbReference type="AlphaFoldDB" id="A0A1Y0IF67"/>
<dbReference type="KEGG" id="ome:OLMES_5204"/>
<protein>
    <submittedName>
        <fullName evidence="1">Uncharacterized protein</fullName>
    </submittedName>
</protein>